<reference evidence="19" key="1">
    <citation type="submission" date="2025-08" db="UniProtKB">
        <authorList>
            <consortium name="RefSeq"/>
        </authorList>
    </citation>
    <scope>IDENTIFICATION</scope>
    <source>
        <strain evidence="19">Mau12</strain>
        <tissue evidence="19">Whole Body</tissue>
    </source>
</reference>
<evidence type="ECO:0000256" key="14">
    <source>
        <dbReference type="ARBA" id="ARBA00023242"/>
    </source>
</evidence>
<sequence>MMKMAMANGANPLQTMKKTIGDEESDESDMEEEEEDEEDEEEDDLPDVALQIDSEDEAELEAQRIRLVEEEAAKTTKKAEKERQQLQQKQQRQAQVSNGNEEQLEETGKPSNNKRKARGRPKRKVSTSSQASSASVASSATLVAAQVLADEKSRRFIYSCTSCTHHYDDNLILSRHFQLEHVEKPKRKRGKTKASAEEPMVTPPLIIDPLEMGQLKACAQLLVQGESVLQLCLACNSQFVDVVRFQEHLSQQHGYFQLLVPKEEPTDLPPHAMVTIPGALALNKANAQLQLPIPAPETPPPEQEAPPSTVPNDKADLTMINDVVADIAAERVKKTSSSKVNKMIIKLPMPKKRGRKRSKPESMRNEQDNAEKTDKKKKMNKEEGQQPVLEPLQVKNISNLAEHAATEVPQLSNVVKVQQNAKGSKKDGTQSAQKSETNPKHLENAETNSKEDHQLSDKTESVALKGTINDKQLTNDEAGKAGTHKDDNSHQKQLDKSEEGHSQPASAGKSKKVDQVHQQMPVESSKDHQQMSEEPTNSTKRKRARKERKSPTPVLIPLGDKEIKEEPELPVRRMRKSRQNVDYVVEIKDEEEDDDEEEEAEVDDDSSATISPHNSSTDESFTSIKRESSEESQHNGIGGIHTCNFCGKTFKRFSRMQDHLRLHTGEKPYVCGQCGRAFRLKMRLVEHQLRHRAEKAYKCDICSMPLATKQDLSLHMRHHKNDRRYKCDKCNKGFVRSSDLSIHVRIHTGEKPYSCDLCGKAFRARQNLVVHRRTHLGDKPIQCELCDKRFARKIDMRVHMRRHTGEKPYNCDACQRGYSSRVNLLRHQEREHGMEEQVSGSGTADKKLPKTATENEQENEPKAKAATRRPRREKLQQKIAAQEKLLNDLKRSLSAMPEIPEEPTQDKLDGSGQDIPADAGAGHAQVQVTLSMQMEPAPNTEDDEEITPEKENALSSAMTADGKTKANRKITSYFTVVGQQAEI</sequence>
<dbReference type="GO" id="GO:0000981">
    <property type="term" value="F:DNA-binding transcription factor activity, RNA polymerase II-specific"/>
    <property type="evidence" value="ECO:0007669"/>
    <property type="project" value="TreeGrafter"/>
</dbReference>
<dbReference type="Gene3D" id="3.30.160.60">
    <property type="entry name" value="Classic Zinc Finger"/>
    <property type="match status" value="7"/>
</dbReference>
<comment type="similarity">
    <text evidence="4">Belongs to the krueppel C2H2-type zinc-finger protein family.</text>
</comment>
<feature type="region of interest" description="Disordered" evidence="16">
    <location>
        <begin position="404"/>
        <end position="563"/>
    </location>
</feature>
<keyword evidence="18" id="KW-1185">Reference proteome</keyword>
<dbReference type="FunFam" id="3.30.160.60:FF:000690">
    <property type="entry name" value="Zinc finger protein 354C"/>
    <property type="match status" value="1"/>
</dbReference>
<feature type="domain" description="C2H2-type" evidence="17">
    <location>
        <begin position="781"/>
        <end position="808"/>
    </location>
</feature>
<organism evidence="18 19">
    <name type="scientific">Drosophila mauritiana</name>
    <name type="common">Fruit fly</name>
    <dbReference type="NCBI Taxonomy" id="7226"/>
    <lineage>
        <taxon>Eukaryota</taxon>
        <taxon>Metazoa</taxon>
        <taxon>Ecdysozoa</taxon>
        <taxon>Arthropoda</taxon>
        <taxon>Hexapoda</taxon>
        <taxon>Insecta</taxon>
        <taxon>Pterygota</taxon>
        <taxon>Neoptera</taxon>
        <taxon>Endopterygota</taxon>
        <taxon>Diptera</taxon>
        <taxon>Brachycera</taxon>
        <taxon>Muscomorpha</taxon>
        <taxon>Ephydroidea</taxon>
        <taxon>Drosophilidae</taxon>
        <taxon>Drosophila</taxon>
        <taxon>Sophophora</taxon>
    </lineage>
</organism>
<evidence type="ECO:0000256" key="5">
    <source>
        <dbReference type="ARBA" id="ARBA00022454"/>
    </source>
</evidence>
<evidence type="ECO:0000256" key="9">
    <source>
        <dbReference type="ARBA" id="ARBA00022771"/>
    </source>
</evidence>
<feature type="compositionally biased region" description="Pro residues" evidence="16">
    <location>
        <begin position="293"/>
        <end position="304"/>
    </location>
</feature>
<comment type="subcellular location">
    <subcellularLocation>
        <location evidence="3">Chromosome</location>
    </subcellularLocation>
    <subcellularLocation>
        <location evidence="2">Nucleus</location>
    </subcellularLocation>
</comment>
<feature type="domain" description="C2H2-type" evidence="17">
    <location>
        <begin position="697"/>
        <end position="724"/>
    </location>
</feature>
<dbReference type="GO" id="GO:0000785">
    <property type="term" value="C:chromatin"/>
    <property type="evidence" value="ECO:0007669"/>
    <property type="project" value="UniProtKB-ARBA"/>
</dbReference>
<dbReference type="PROSITE" id="PS50157">
    <property type="entry name" value="ZINC_FINGER_C2H2_2"/>
    <property type="match status" value="8"/>
</dbReference>
<dbReference type="InterPro" id="IPR036236">
    <property type="entry name" value="Znf_C2H2_sf"/>
</dbReference>
<feature type="domain" description="C2H2-type" evidence="17">
    <location>
        <begin position="669"/>
        <end position="696"/>
    </location>
</feature>
<feature type="compositionally biased region" description="Low complexity" evidence="16">
    <location>
        <begin position="126"/>
        <end position="136"/>
    </location>
</feature>
<evidence type="ECO:0000259" key="17">
    <source>
        <dbReference type="PROSITE" id="PS50157"/>
    </source>
</evidence>
<keyword evidence="14" id="KW-0539">Nucleus</keyword>
<dbReference type="Pfam" id="PF13912">
    <property type="entry name" value="zf-C2H2_6"/>
    <property type="match status" value="1"/>
</dbReference>
<feature type="region of interest" description="Disordered" evidence="16">
    <location>
        <begin position="1"/>
        <end position="136"/>
    </location>
</feature>
<feature type="compositionally biased region" description="Polar residues" evidence="16">
    <location>
        <begin position="409"/>
        <end position="422"/>
    </location>
</feature>
<evidence type="ECO:0000313" key="19">
    <source>
        <dbReference type="RefSeq" id="XP_033161012.1"/>
    </source>
</evidence>
<dbReference type="GO" id="GO:0005667">
    <property type="term" value="C:transcription regulator complex"/>
    <property type="evidence" value="ECO:0007669"/>
    <property type="project" value="TreeGrafter"/>
</dbReference>
<dbReference type="GO" id="GO:0040029">
    <property type="term" value="P:epigenetic regulation of gene expression"/>
    <property type="evidence" value="ECO:0007669"/>
    <property type="project" value="UniProtKB-ARBA"/>
</dbReference>
<dbReference type="FunFam" id="3.30.160.60:FF:001497">
    <property type="entry name" value="Zinc finger protein 275"/>
    <property type="match status" value="1"/>
</dbReference>
<evidence type="ECO:0000256" key="15">
    <source>
        <dbReference type="PROSITE-ProRule" id="PRU00042"/>
    </source>
</evidence>
<dbReference type="PANTHER" id="PTHR14003">
    <property type="entry name" value="TRANSCRIPTIONAL REPRESSOR PROTEIN YY"/>
    <property type="match status" value="1"/>
</dbReference>
<feature type="region of interest" description="Disordered" evidence="16">
    <location>
        <begin position="335"/>
        <end position="392"/>
    </location>
</feature>
<dbReference type="PROSITE" id="PS00028">
    <property type="entry name" value="ZINC_FINGER_C2H2_1"/>
    <property type="match status" value="8"/>
</dbReference>
<feature type="compositionally biased region" description="Basic and acidic residues" evidence="16">
    <location>
        <begin position="61"/>
        <end position="84"/>
    </location>
</feature>
<dbReference type="FunFam" id="3.30.160.60:FF:000188">
    <property type="entry name" value="Zinc finger protein 787"/>
    <property type="match status" value="1"/>
</dbReference>
<dbReference type="FunFam" id="3.30.160.60:FF:002680">
    <property type="entry name" value="Zinc finger protein"/>
    <property type="match status" value="1"/>
</dbReference>
<keyword evidence="8" id="KW-0677">Repeat</keyword>
<feature type="compositionally biased region" description="Basic and acidic residues" evidence="16">
    <location>
        <begin position="624"/>
        <end position="633"/>
    </location>
</feature>
<proteinExistence type="inferred from homology"/>
<feature type="compositionally biased region" description="Acidic residues" evidence="16">
    <location>
        <begin position="22"/>
        <end position="46"/>
    </location>
</feature>
<feature type="region of interest" description="Disordered" evidence="16">
    <location>
        <begin position="830"/>
        <end position="873"/>
    </location>
</feature>
<name>A0A6P8JVX6_DROMA</name>
<dbReference type="GO" id="GO:0008270">
    <property type="term" value="F:zinc ion binding"/>
    <property type="evidence" value="ECO:0007669"/>
    <property type="project" value="UniProtKB-KW"/>
</dbReference>
<evidence type="ECO:0000256" key="16">
    <source>
        <dbReference type="SAM" id="MobiDB-lite"/>
    </source>
</evidence>
<dbReference type="PANTHER" id="PTHR14003:SF23">
    <property type="entry name" value="ZINC FINGER PROTEIN 143"/>
    <property type="match status" value="1"/>
</dbReference>
<evidence type="ECO:0000256" key="12">
    <source>
        <dbReference type="ARBA" id="ARBA00023125"/>
    </source>
</evidence>
<dbReference type="Pfam" id="PF00096">
    <property type="entry name" value="zf-C2H2"/>
    <property type="match status" value="3"/>
</dbReference>
<keyword evidence="7" id="KW-0479">Metal-binding</keyword>
<dbReference type="GO" id="GO:0031519">
    <property type="term" value="C:PcG protein complex"/>
    <property type="evidence" value="ECO:0007669"/>
    <property type="project" value="TreeGrafter"/>
</dbReference>
<dbReference type="AlphaFoldDB" id="A0A6P8JVX6"/>
<keyword evidence="9 15" id="KW-0863">Zinc-finger</keyword>
<feature type="compositionally biased region" description="Low complexity" evidence="16">
    <location>
        <begin position="85"/>
        <end position="95"/>
    </location>
</feature>
<dbReference type="SUPFAM" id="SSF57667">
    <property type="entry name" value="beta-beta-alpha zinc fingers"/>
    <property type="match status" value="4"/>
</dbReference>
<keyword evidence="10" id="KW-0862">Zinc</keyword>
<evidence type="ECO:0000256" key="1">
    <source>
        <dbReference type="ARBA" id="ARBA00003767"/>
    </source>
</evidence>
<feature type="region of interest" description="Disordered" evidence="16">
    <location>
        <begin position="583"/>
        <end position="635"/>
    </location>
</feature>
<feature type="region of interest" description="Disordered" evidence="16">
    <location>
        <begin position="291"/>
        <end position="314"/>
    </location>
</feature>
<feature type="domain" description="C2H2-type" evidence="17">
    <location>
        <begin position="725"/>
        <end position="752"/>
    </location>
</feature>
<feature type="compositionally biased region" description="Polar residues" evidence="16">
    <location>
        <begin position="607"/>
        <end position="623"/>
    </location>
</feature>
<accession>A0A6P8JVX6</accession>
<feature type="domain" description="C2H2-type" evidence="17">
    <location>
        <begin position="641"/>
        <end position="668"/>
    </location>
</feature>
<evidence type="ECO:0000256" key="4">
    <source>
        <dbReference type="ARBA" id="ARBA00006991"/>
    </source>
</evidence>
<keyword evidence="6" id="KW-0597">Phosphoprotein</keyword>
<feature type="domain" description="C2H2-type" evidence="17">
    <location>
        <begin position="158"/>
        <end position="185"/>
    </location>
</feature>
<comment type="function">
    <text evidence="1">May be involved in transcriptional regulation.</text>
</comment>
<dbReference type="Proteomes" id="UP000515162">
    <property type="component" value="Chromosome 3L"/>
</dbReference>
<evidence type="ECO:0000256" key="11">
    <source>
        <dbReference type="ARBA" id="ARBA00023015"/>
    </source>
</evidence>
<evidence type="ECO:0000256" key="6">
    <source>
        <dbReference type="ARBA" id="ARBA00022553"/>
    </source>
</evidence>
<evidence type="ECO:0000256" key="2">
    <source>
        <dbReference type="ARBA" id="ARBA00004123"/>
    </source>
</evidence>
<feature type="compositionally biased region" description="Acidic residues" evidence="16">
    <location>
        <begin position="588"/>
        <end position="606"/>
    </location>
</feature>
<dbReference type="FunFam" id="3.30.160.60:FF:001963">
    <property type="entry name" value="Replication initiator 1"/>
    <property type="match status" value="1"/>
</dbReference>
<feature type="domain" description="C2H2-type" evidence="17">
    <location>
        <begin position="753"/>
        <end position="780"/>
    </location>
</feature>
<feature type="compositionally biased region" description="Basic and acidic residues" evidence="16">
    <location>
        <begin position="473"/>
        <end position="501"/>
    </location>
</feature>
<gene>
    <name evidence="19" type="primary">LOC117141605</name>
</gene>
<dbReference type="SMART" id="SM00355">
    <property type="entry name" value="ZnF_C2H2"/>
    <property type="match status" value="9"/>
</dbReference>
<feature type="compositionally biased region" description="Basic residues" evidence="16">
    <location>
        <begin position="539"/>
        <end position="548"/>
    </location>
</feature>
<feature type="compositionally biased region" description="Basic residues" evidence="16">
    <location>
        <begin position="112"/>
        <end position="125"/>
    </location>
</feature>
<dbReference type="GeneID" id="117141605"/>
<dbReference type="FunFam" id="3.30.160.60:FF:000045">
    <property type="entry name" value="ZFP69 zinc finger protein B"/>
    <property type="match status" value="1"/>
</dbReference>
<feature type="compositionally biased region" description="Basic residues" evidence="16">
    <location>
        <begin position="349"/>
        <end position="358"/>
    </location>
</feature>
<evidence type="ECO:0000256" key="8">
    <source>
        <dbReference type="ARBA" id="ARBA00022737"/>
    </source>
</evidence>
<feature type="compositionally biased region" description="Basic and acidic residues" evidence="16">
    <location>
        <begin position="359"/>
        <end position="384"/>
    </location>
</feature>
<dbReference type="InterPro" id="IPR013087">
    <property type="entry name" value="Znf_C2H2_type"/>
</dbReference>
<evidence type="ECO:0000256" key="3">
    <source>
        <dbReference type="ARBA" id="ARBA00004286"/>
    </source>
</evidence>
<evidence type="ECO:0000256" key="10">
    <source>
        <dbReference type="ARBA" id="ARBA00022833"/>
    </source>
</evidence>
<keyword evidence="11" id="KW-0805">Transcription regulation</keyword>
<feature type="domain" description="C2H2-type" evidence="17">
    <location>
        <begin position="809"/>
        <end position="837"/>
    </location>
</feature>
<dbReference type="RefSeq" id="XP_033161012.1">
    <property type="nucleotide sequence ID" value="XM_033305121.1"/>
</dbReference>
<dbReference type="GO" id="GO:0003682">
    <property type="term" value="F:chromatin binding"/>
    <property type="evidence" value="ECO:0007669"/>
    <property type="project" value="UniProtKB-ARBA"/>
</dbReference>
<dbReference type="GO" id="GO:0000978">
    <property type="term" value="F:RNA polymerase II cis-regulatory region sequence-specific DNA binding"/>
    <property type="evidence" value="ECO:0007669"/>
    <property type="project" value="TreeGrafter"/>
</dbReference>
<feature type="compositionally biased region" description="Basic and acidic residues" evidence="16">
    <location>
        <begin position="437"/>
        <end position="460"/>
    </location>
</feature>
<keyword evidence="12" id="KW-0238">DNA-binding</keyword>
<keyword evidence="13" id="KW-0804">Transcription</keyword>
<evidence type="ECO:0000256" key="7">
    <source>
        <dbReference type="ARBA" id="ARBA00022723"/>
    </source>
</evidence>
<evidence type="ECO:0000256" key="13">
    <source>
        <dbReference type="ARBA" id="ARBA00023163"/>
    </source>
</evidence>
<evidence type="ECO:0000313" key="18">
    <source>
        <dbReference type="Proteomes" id="UP000515162"/>
    </source>
</evidence>
<protein>
    <submittedName>
        <fullName evidence="19">Zinc finger protein 37 homolog</fullName>
    </submittedName>
</protein>
<keyword evidence="5" id="KW-0158">Chromosome</keyword>